<dbReference type="InterPro" id="IPR020846">
    <property type="entry name" value="MFS_dom"/>
</dbReference>
<feature type="transmembrane region" description="Helical" evidence="7">
    <location>
        <begin position="78"/>
        <end position="96"/>
    </location>
</feature>
<dbReference type="CDD" id="cd17321">
    <property type="entry name" value="MFS_MMR_MDR_like"/>
    <property type="match status" value="1"/>
</dbReference>
<dbReference type="EMBL" id="JACJIA010000001">
    <property type="protein sequence ID" value="MBA8948620.1"/>
    <property type="molecule type" value="Genomic_DNA"/>
</dbReference>
<keyword evidence="6 7" id="KW-0472">Membrane</keyword>
<comment type="caution">
    <text evidence="9">The sequence shown here is derived from an EMBL/GenBank/DDBJ whole genome shotgun (WGS) entry which is preliminary data.</text>
</comment>
<reference evidence="9 10" key="1">
    <citation type="submission" date="2020-08" db="EMBL/GenBank/DDBJ databases">
        <title>Genomic Encyclopedia of Type Strains, Phase IV (KMG-IV): sequencing the most valuable type-strain genomes for metagenomic binning, comparative biology and taxonomic classification.</title>
        <authorList>
            <person name="Goeker M."/>
        </authorList>
    </citation>
    <scope>NUCLEOTIDE SEQUENCE [LARGE SCALE GENOMIC DNA]</scope>
    <source>
        <strain evidence="9 10">DSM 44197</strain>
    </source>
</reference>
<dbReference type="RefSeq" id="WP_182841231.1">
    <property type="nucleotide sequence ID" value="NZ_BAAALP010000015.1"/>
</dbReference>
<evidence type="ECO:0000256" key="5">
    <source>
        <dbReference type="ARBA" id="ARBA00022989"/>
    </source>
</evidence>
<dbReference type="InterPro" id="IPR036259">
    <property type="entry name" value="MFS_trans_sf"/>
</dbReference>
<name>A0A7W3LIC0_ACTNM</name>
<evidence type="ECO:0000313" key="10">
    <source>
        <dbReference type="Proteomes" id="UP000572680"/>
    </source>
</evidence>
<feature type="transmembrane region" description="Helical" evidence="7">
    <location>
        <begin position="260"/>
        <end position="280"/>
    </location>
</feature>
<evidence type="ECO:0000256" key="6">
    <source>
        <dbReference type="ARBA" id="ARBA00023136"/>
    </source>
</evidence>
<feature type="transmembrane region" description="Helical" evidence="7">
    <location>
        <begin position="349"/>
        <end position="372"/>
    </location>
</feature>
<evidence type="ECO:0000256" key="7">
    <source>
        <dbReference type="SAM" id="Phobius"/>
    </source>
</evidence>
<proteinExistence type="predicted"/>
<protein>
    <submittedName>
        <fullName evidence="9">MFS family permease</fullName>
    </submittedName>
</protein>
<keyword evidence="5 7" id="KW-1133">Transmembrane helix</keyword>
<dbReference type="SUPFAM" id="SSF103473">
    <property type="entry name" value="MFS general substrate transporter"/>
    <property type="match status" value="1"/>
</dbReference>
<feature type="transmembrane region" description="Helical" evidence="7">
    <location>
        <begin position="393"/>
        <end position="411"/>
    </location>
</feature>
<dbReference type="AlphaFoldDB" id="A0A7W3LIC0"/>
<dbReference type="Gene3D" id="1.20.1250.20">
    <property type="entry name" value="MFS general substrate transporter like domains"/>
    <property type="match status" value="1"/>
</dbReference>
<evidence type="ECO:0000313" key="9">
    <source>
        <dbReference type="EMBL" id="MBA8948620.1"/>
    </source>
</evidence>
<evidence type="ECO:0000256" key="2">
    <source>
        <dbReference type="ARBA" id="ARBA00022448"/>
    </source>
</evidence>
<gene>
    <name evidence="9" type="ORF">HNR61_000218</name>
</gene>
<feature type="transmembrane region" description="Helical" evidence="7">
    <location>
        <begin position="222"/>
        <end position="239"/>
    </location>
</feature>
<feature type="transmembrane region" description="Helical" evidence="7">
    <location>
        <begin position="295"/>
        <end position="313"/>
    </location>
</feature>
<feature type="transmembrane region" description="Helical" evidence="7">
    <location>
        <begin position="417"/>
        <end position="435"/>
    </location>
</feature>
<keyword evidence="4 7" id="KW-0812">Transmembrane</keyword>
<feature type="transmembrane region" description="Helical" evidence="7">
    <location>
        <begin position="320"/>
        <end position="337"/>
    </location>
</feature>
<comment type="subcellular location">
    <subcellularLocation>
        <location evidence="1">Cell membrane</location>
        <topology evidence="1">Multi-pass membrane protein</topology>
    </subcellularLocation>
</comment>
<dbReference type="InterPro" id="IPR011701">
    <property type="entry name" value="MFS"/>
</dbReference>
<dbReference type="InterPro" id="IPR005829">
    <property type="entry name" value="Sugar_transporter_CS"/>
</dbReference>
<evidence type="ECO:0000256" key="3">
    <source>
        <dbReference type="ARBA" id="ARBA00022475"/>
    </source>
</evidence>
<dbReference type="GO" id="GO:0005886">
    <property type="term" value="C:plasma membrane"/>
    <property type="evidence" value="ECO:0007669"/>
    <property type="project" value="UniProtKB-SubCell"/>
</dbReference>
<keyword evidence="10" id="KW-1185">Reference proteome</keyword>
<dbReference type="PROSITE" id="PS50850">
    <property type="entry name" value="MFS"/>
    <property type="match status" value="1"/>
</dbReference>
<dbReference type="Proteomes" id="UP000572680">
    <property type="component" value="Unassembled WGS sequence"/>
</dbReference>
<evidence type="ECO:0000256" key="1">
    <source>
        <dbReference type="ARBA" id="ARBA00004651"/>
    </source>
</evidence>
<dbReference type="Pfam" id="PF07690">
    <property type="entry name" value="MFS_1"/>
    <property type="match status" value="1"/>
</dbReference>
<dbReference type="PANTHER" id="PTHR42718">
    <property type="entry name" value="MAJOR FACILITATOR SUPERFAMILY MULTIDRUG TRANSPORTER MFSC"/>
    <property type="match status" value="1"/>
</dbReference>
<keyword evidence="3" id="KW-1003">Cell membrane</keyword>
<keyword evidence="2" id="KW-0813">Transport</keyword>
<feature type="transmembrane region" description="Helical" evidence="7">
    <location>
        <begin position="140"/>
        <end position="159"/>
    </location>
</feature>
<accession>A0A7W3LIC0</accession>
<evidence type="ECO:0000259" key="8">
    <source>
        <dbReference type="PROSITE" id="PS50850"/>
    </source>
</evidence>
<feature type="transmembrane region" description="Helical" evidence="7">
    <location>
        <begin position="46"/>
        <end position="66"/>
    </location>
</feature>
<feature type="domain" description="Major facilitator superfamily (MFS) profile" evidence="8">
    <location>
        <begin position="12"/>
        <end position="441"/>
    </location>
</feature>
<feature type="transmembrane region" description="Helical" evidence="7">
    <location>
        <begin position="108"/>
        <end position="128"/>
    </location>
</feature>
<dbReference type="GO" id="GO:0022857">
    <property type="term" value="F:transmembrane transporter activity"/>
    <property type="evidence" value="ECO:0007669"/>
    <property type="project" value="InterPro"/>
</dbReference>
<dbReference type="PANTHER" id="PTHR42718:SF46">
    <property type="entry name" value="BLR6921 PROTEIN"/>
    <property type="match status" value="1"/>
</dbReference>
<dbReference type="Gene3D" id="1.20.1720.10">
    <property type="entry name" value="Multidrug resistance protein D"/>
    <property type="match status" value="1"/>
</dbReference>
<feature type="transmembrane region" description="Helical" evidence="7">
    <location>
        <begin position="12"/>
        <end position="34"/>
    </location>
</feature>
<evidence type="ECO:0000256" key="4">
    <source>
        <dbReference type="ARBA" id="ARBA00022692"/>
    </source>
</evidence>
<sequence>MSVPRPPRGGPVLAALATAQFLVVLSTSIVNVALPSVAAGLDLPPAALSWVVNAYVLAFGALLLVGGRLADVLGRRRTFAAGMTLFAVASLAAGLAPNAALLVAARAAQGAGAALLAPAALGLVLLVFPPGPGRGRALGVWGAVSGAGGAAGVLLGGLLTDLWGWPAVFHVTVPLAAASLAATLALVPADPPAGGSVDWTGAVSATGGLVGLVYAVTAGNAAAGLAGVLLLGAFALRQRRLGRSARDPLVPSRLLRRGPVTANLAMALLGAVWIGLFYYLPLYQQNVLGHGPLEAGLTQLPLAGAITLASAVAPRLPVRASLVAALAALAAGLAWLARAPADGTFPADLLGPSLLAGAGIGIAFVHLTGLSARGVAPADSGLAGGLVNTARQLGGAVGLAALTAVAAGHAGPAGYRAAFLTAAAIAALTSLFTLTTTRSTS</sequence>
<dbReference type="PROSITE" id="PS00216">
    <property type="entry name" value="SUGAR_TRANSPORT_1"/>
    <property type="match status" value="1"/>
</dbReference>
<organism evidence="9 10">
    <name type="scientific">Actinomadura namibiensis</name>
    <dbReference type="NCBI Taxonomy" id="182080"/>
    <lineage>
        <taxon>Bacteria</taxon>
        <taxon>Bacillati</taxon>
        <taxon>Actinomycetota</taxon>
        <taxon>Actinomycetes</taxon>
        <taxon>Streptosporangiales</taxon>
        <taxon>Thermomonosporaceae</taxon>
        <taxon>Actinomadura</taxon>
    </lineage>
</organism>